<dbReference type="Proteomes" id="UP000298030">
    <property type="component" value="Unassembled WGS sequence"/>
</dbReference>
<feature type="non-terminal residue" evidence="1">
    <location>
        <position position="217"/>
    </location>
</feature>
<protein>
    <submittedName>
        <fullName evidence="1">Uncharacterized protein</fullName>
    </submittedName>
</protein>
<keyword evidence="2" id="KW-1185">Reference proteome</keyword>
<dbReference type="OrthoDB" id="3048892at2759"/>
<dbReference type="STRING" id="71717.A0A4Y7SSP2"/>
<name>A0A4Y7SSP2_COPMI</name>
<evidence type="ECO:0000313" key="1">
    <source>
        <dbReference type="EMBL" id="TEB24731.1"/>
    </source>
</evidence>
<gene>
    <name evidence="1" type="ORF">FA13DRAFT_1607918</name>
</gene>
<reference evidence="1 2" key="1">
    <citation type="journal article" date="2019" name="Nat. Ecol. Evol.">
        <title>Megaphylogeny resolves global patterns of mushroom evolution.</title>
        <authorList>
            <person name="Varga T."/>
            <person name="Krizsan K."/>
            <person name="Foldi C."/>
            <person name="Dima B."/>
            <person name="Sanchez-Garcia M."/>
            <person name="Sanchez-Ramirez S."/>
            <person name="Szollosi G.J."/>
            <person name="Szarkandi J.G."/>
            <person name="Papp V."/>
            <person name="Albert L."/>
            <person name="Andreopoulos W."/>
            <person name="Angelini C."/>
            <person name="Antonin V."/>
            <person name="Barry K.W."/>
            <person name="Bougher N.L."/>
            <person name="Buchanan P."/>
            <person name="Buyck B."/>
            <person name="Bense V."/>
            <person name="Catcheside P."/>
            <person name="Chovatia M."/>
            <person name="Cooper J."/>
            <person name="Damon W."/>
            <person name="Desjardin D."/>
            <person name="Finy P."/>
            <person name="Geml J."/>
            <person name="Haridas S."/>
            <person name="Hughes K."/>
            <person name="Justo A."/>
            <person name="Karasinski D."/>
            <person name="Kautmanova I."/>
            <person name="Kiss B."/>
            <person name="Kocsube S."/>
            <person name="Kotiranta H."/>
            <person name="LaButti K.M."/>
            <person name="Lechner B.E."/>
            <person name="Liimatainen K."/>
            <person name="Lipzen A."/>
            <person name="Lukacs Z."/>
            <person name="Mihaltcheva S."/>
            <person name="Morgado L.N."/>
            <person name="Niskanen T."/>
            <person name="Noordeloos M.E."/>
            <person name="Ohm R.A."/>
            <person name="Ortiz-Santana B."/>
            <person name="Ovrebo C."/>
            <person name="Racz N."/>
            <person name="Riley R."/>
            <person name="Savchenko A."/>
            <person name="Shiryaev A."/>
            <person name="Soop K."/>
            <person name="Spirin V."/>
            <person name="Szebenyi C."/>
            <person name="Tomsovsky M."/>
            <person name="Tulloss R.E."/>
            <person name="Uehling J."/>
            <person name="Grigoriev I.V."/>
            <person name="Vagvolgyi C."/>
            <person name="Papp T."/>
            <person name="Martin F.M."/>
            <person name="Miettinen O."/>
            <person name="Hibbett D.S."/>
            <person name="Nagy L.G."/>
        </authorList>
    </citation>
    <scope>NUCLEOTIDE SEQUENCE [LARGE SCALE GENOMIC DNA]</scope>
    <source>
        <strain evidence="1 2">FP101781</strain>
    </source>
</reference>
<accession>A0A4Y7SSP2</accession>
<proteinExistence type="predicted"/>
<dbReference type="AlphaFoldDB" id="A0A4Y7SSP2"/>
<evidence type="ECO:0000313" key="2">
    <source>
        <dbReference type="Proteomes" id="UP000298030"/>
    </source>
</evidence>
<dbReference type="EMBL" id="QPFP01000063">
    <property type="protein sequence ID" value="TEB24731.1"/>
    <property type="molecule type" value="Genomic_DNA"/>
</dbReference>
<sequence>MSDFEAYSTPPPSTPFSKHYFENLSVEAIVNSPSYPTICSAGSLIGWVWAEITPWWTSGSIVSPYETILNIKDLPEIYDGMRQAFSAGSRSVIVKFRLKDVEHQYCYSFSKMNLIRLINNNDGPRRECARLLRYLESPHLTALNIGDLAIQFGQCRFLDPVAGFITTHCQLYKLASLVGERRVHQDIVDCFLELEYFSAYVESAKGNPREPVAPTAI</sequence>
<organism evidence="1 2">
    <name type="scientific">Coprinellus micaceus</name>
    <name type="common">Glistening ink-cap mushroom</name>
    <name type="synonym">Coprinus micaceus</name>
    <dbReference type="NCBI Taxonomy" id="71717"/>
    <lineage>
        <taxon>Eukaryota</taxon>
        <taxon>Fungi</taxon>
        <taxon>Dikarya</taxon>
        <taxon>Basidiomycota</taxon>
        <taxon>Agaricomycotina</taxon>
        <taxon>Agaricomycetes</taxon>
        <taxon>Agaricomycetidae</taxon>
        <taxon>Agaricales</taxon>
        <taxon>Agaricineae</taxon>
        <taxon>Psathyrellaceae</taxon>
        <taxon>Coprinellus</taxon>
    </lineage>
</organism>
<comment type="caution">
    <text evidence="1">The sequence shown here is derived from an EMBL/GenBank/DDBJ whole genome shotgun (WGS) entry which is preliminary data.</text>
</comment>